<evidence type="ECO:0000256" key="7">
    <source>
        <dbReference type="ARBA" id="ARBA00022801"/>
    </source>
</evidence>
<feature type="compositionally biased region" description="Basic and acidic residues" evidence="13">
    <location>
        <begin position="353"/>
        <end position="363"/>
    </location>
</feature>
<gene>
    <name evidence="14" type="ORF">PAPYR_8702</name>
</gene>
<evidence type="ECO:0000256" key="1">
    <source>
        <dbReference type="ARBA" id="ARBA00001946"/>
    </source>
</evidence>
<dbReference type="PANTHER" id="PTHR21077:SF5">
    <property type="entry name" value="CROSSOVER JUNCTION ENDONUCLEASE MMS4"/>
    <property type="match status" value="1"/>
</dbReference>
<comment type="cofactor">
    <cofactor evidence="1">
        <name>Mg(2+)</name>
        <dbReference type="ChEBI" id="CHEBI:18420"/>
    </cofactor>
</comment>
<feature type="region of interest" description="Disordered" evidence="13">
    <location>
        <begin position="1"/>
        <end position="43"/>
    </location>
</feature>
<accession>A0ABQ8UCJ8</accession>
<keyword evidence="6" id="KW-0227">DNA damage</keyword>
<dbReference type="EMBL" id="JAPMOS010000079">
    <property type="protein sequence ID" value="KAJ4456171.1"/>
    <property type="molecule type" value="Genomic_DNA"/>
</dbReference>
<proteinExistence type="predicted"/>
<keyword evidence="8" id="KW-0460">Magnesium</keyword>
<evidence type="ECO:0000256" key="13">
    <source>
        <dbReference type="SAM" id="MobiDB-lite"/>
    </source>
</evidence>
<reference evidence="14" key="1">
    <citation type="journal article" date="2022" name="bioRxiv">
        <title>Genomics of Preaxostyla Flagellates Illuminates Evolutionary Transitions and the Path Towards Mitochondrial Loss.</title>
        <authorList>
            <person name="Novak L.V.F."/>
            <person name="Treitli S.C."/>
            <person name="Pyrih J."/>
            <person name="Halakuc P."/>
            <person name="Pipaliya S.V."/>
            <person name="Vacek V."/>
            <person name="Brzon O."/>
            <person name="Soukal P."/>
            <person name="Eme L."/>
            <person name="Dacks J.B."/>
            <person name="Karnkowska A."/>
            <person name="Elias M."/>
            <person name="Hampl V."/>
        </authorList>
    </citation>
    <scope>NUCLEOTIDE SEQUENCE</scope>
    <source>
        <strain evidence="14">RCP-MX</strain>
    </source>
</reference>
<dbReference type="Proteomes" id="UP001141327">
    <property type="component" value="Unassembled WGS sequence"/>
</dbReference>
<comment type="caution">
    <text evidence="14">The sequence shown here is derived from an EMBL/GenBank/DDBJ whole genome shotgun (WGS) entry which is preliminary data.</text>
</comment>
<evidence type="ECO:0000256" key="12">
    <source>
        <dbReference type="ARBA" id="ARBA00023254"/>
    </source>
</evidence>
<dbReference type="PANTHER" id="PTHR21077">
    <property type="entry name" value="EME1 PROTEIN"/>
    <property type="match status" value="1"/>
</dbReference>
<evidence type="ECO:0000256" key="6">
    <source>
        <dbReference type="ARBA" id="ARBA00022763"/>
    </source>
</evidence>
<keyword evidence="9" id="KW-0233">DNA recombination</keyword>
<organism evidence="14 15">
    <name type="scientific">Paratrimastix pyriformis</name>
    <dbReference type="NCBI Taxonomy" id="342808"/>
    <lineage>
        <taxon>Eukaryota</taxon>
        <taxon>Metamonada</taxon>
        <taxon>Preaxostyla</taxon>
        <taxon>Paratrimastigidae</taxon>
        <taxon>Paratrimastix</taxon>
    </lineage>
</organism>
<sequence length="363" mass="39665">MEQRPATPPRRRSSTAEDAAPPANTKSSKKRQRELATALSKKSRSRENCLPEIQVLFDPHFSGSTLGTAIFESLIDLGQIDTIVHPCAIGGSVEWRRKISAGSGEDDHYADEGDVLISMSPGDFCTRIQQNTLGQWHQECIRQKPAGRFSLAVQTIFSYLTTSACHTLCKKTASGKGPEVTKALDAFTVGEAITWLEMHGWTFFDYSGNGELVEHVQNITGAIAHRPYCHAEKPVVLRGPKSELTEKELWQRALEQLEGVSSPVAKVIADVFPSMPALVAALESRGPKSLEMVPYITKVGGMRRVGPALANRIAAYFTALDDVPMIHRGSSPSRTSPSRPVSPTSGADTPVVEDLRWDEENVT</sequence>
<evidence type="ECO:0000256" key="4">
    <source>
        <dbReference type="ARBA" id="ARBA00022723"/>
    </source>
</evidence>
<keyword evidence="4" id="KW-0479">Metal-binding</keyword>
<evidence type="ECO:0000313" key="14">
    <source>
        <dbReference type="EMBL" id="KAJ4456171.1"/>
    </source>
</evidence>
<evidence type="ECO:0000256" key="10">
    <source>
        <dbReference type="ARBA" id="ARBA00023204"/>
    </source>
</evidence>
<evidence type="ECO:0000313" key="15">
    <source>
        <dbReference type="Proteomes" id="UP001141327"/>
    </source>
</evidence>
<keyword evidence="5" id="KW-0255">Endonuclease</keyword>
<evidence type="ECO:0000256" key="2">
    <source>
        <dbReference type="ARBA" id="ARBA00004123"/>
    </source>
</evidence>
<evidence type="ECO:0000256" key="11">
    <source>
        <dbReference type="ARBA" id="ARBA00023242"/>
    </source>
</evidence>
<feature type="compositionally biased region" description="Low complexity" evidence="13">
    <location>
        <begin position="330"/>
        <end position="345"/>
    </location>
</feature>
<keyword evidence="7" id="KW-0378">Hydrolase</keyword>
<dbReference type="InterPro" id="IPR033310">
    <property type="entry name" value="Mms4/EME1/EME2"/>
</dbReference>
<evidence type="ECO:0000256" key="8">
    <source>
        <dbReference type="ARBA" id="ARBA00022842"/>
    </source>
</evidence>
<keyword evidence="11" id="KW-0539">Nucleus</keyword>
<dbReference type="InterPro" id="IPR042530">
    <property type="entry name" value="EME1/EME2_C"/>
</dbReference>
<comment type="subcellular location">
    <subcellularLocation>
        <location evidence="2">Nucleus</location>
    </subcellularLocation>
</comment>
<evidence type="ECO:0000256" key="5">
    <source>
        <dbReference type="ARBA" id="ARBA00022759"/>
    </source>
</evidence>
<evidence type="ECO:0000256" key="3">
    <source>
        <dbReference type="ARBA" id="ARBA00022722"/>
    </source>
</evidence>
<feature type="region of interest" description="Disordered" evidence="13">
    <location>
        <begin position="328"/>
        <end position="363"/>
    </location>
</feature>
<keyword evidence="10" id="KW-0234">DNA repair</keyword>
<keyword evidence="12" id="KW-0469">Meiosis</keyword>
<keyword evidence="3" id="KW-0540">Nuclease</keyword>
<evidence type="ECO:0008006" key="16">
    <source>
        <dbReference type="Google" id="ProtNLM"/>
    </source>
</evidence>
<dbReference type="Gene3D" id="3.40.50.10130">
    <property type="match status" value="1"/>
</dbReference>
<dbReference type="Gene3D" id="1.10.150.670">
    <property type="entry name" value="Crossover junction endonuclease EME1, DNA-binding domain"/>
    <property type="match status" value="1"/>
</dbReference>
<protein>
    <recommendedName>
        <fullName evidence="16">ERCC4 domain-containing protein</fullName>
    </recommendedName>
</protein>
<evidence type="ECO:0000256" key="9">
    <source>
        <dbReference type="ARBA" id="ARBA00023172"/>
    </source>
</evidence>
<keyword evidence="15" id="KW-1185">Reference proteome</keyword>
<name>A0ABQ8UCJ8_9EUKA</name>